<organism evidence="3 4">
    <name type="scientific">Vitrella brassicaformis (strain CCMP3155)</name>
    <dbReference type="NCBI Taxonomy" id="1169540"/>
    <lineage>
        <taxon>Eukaryota</taxon>
        <taxon>Sar</taxon>
        <taxon>Alveolata</taxon>
        <taxon>Colpodellida</taxon>
        <taxon>Vitrellaceae</taxon>
        <taxon>Vitrella</taxon>
    </lineage>
</organism>
<keyword evidence="4" id="KW-1185">Reference proteome</keyword>
<evidence type="ECO:0000313" key="3">
    <source>
        <dbReference type="EMBL" id="CEM39361.1"/>
    </source>
</evidence>
<protein>
    <submittedName>
        <fullName evidence="3">Uncharacterized protein</fullName>
    </submittedName>
</protein>
<dbReference type="EMBL" id="CDMY01001036">
    <property type="protein sequence ID" value="CEM39361.1"/>
    <property type="molecule type" value="Genomic_DNA"/>
</dbReference>
<sequence length="152" mass="17420">MSESASKRQRRAAEGEEHGNEEAMVDADGQHQQHQQHQQATPSYSIDLEAFAHHFGQIPVVVAYVFSFVSLHLVAALPQRLWRHVGCQITQLVMDTYDTAERRFWCGLSFADAFEWGRKLTRLRSIMARYPSHRAIPTAVRHVRYPSGLPHL</sequence>
<name>A0A0G4H6A2_VITBC</name>
<feature type="compositionally biased region" description="Basic and acidic residues" evidence="1">
    <location>
        <begin position="11"/>
        <end position="21"/>
    </location>
</feature>
<gene>
    <name evidence="3" type="ORF">Vbra_19634</name>
</gene>
<dbReference type="InParanoid" id="A0A0G4H6A2"/>
<dbReference type="PhylomeDB" id="A0A0G4H6A2"/>
<keyword evidence="2" id="KW-1133">Transmembrane helix</keyword>
<keyword evidence="2" id="KW-0472">Membrane</keyword>
<dbReference type="Proteomes" id="UP000041254">
    <property type="component" value="Unassembled WGS sequence"/>
</dbReference>
<dbReference type="AlphaFoldDB" id="A0A0G4H6A2"/>
<evidence type="ECO:0000256" key="1">
    <source>
        <dbReference type="SAM" id="MobiDB-lite"/>
    </source>
</evidence>
<reference evidence="3 4" key="1">
    <citation type="submission" date="2014-11" db="EMBL/GenBank/DDBJ databases">
        <authorList>
            <person name="Zhu J."/>
            <person name="Qi W."/>
            <person name="Song R."/>
        </authorList>
    </citation>
    <scope>NUCLEOTIDE SEQUENCE [LARGE SCALE GENOMIC DNA]</scope>
</reference>
<dbReference type="VEuPathDB" id="CryptoDB:Vbra_19634"/>
<feature type="transmembrane region" description="Helical" evidence="2">
    <location>
        <begin position="58"/>
        <end position="77"/>
    </location>
</feature>
<feature type="region of interest" description="Disordered" evidence="1">
    <location>
        <begin position="1"/>
        <end position="39"/>
    </location>
</feature>
<feature type="compositionally biased region" description="Low complexity" evidence="1">
    <location>
        <begin position="30"/>
        <end position="39"/>
    </location>
</feature>
<evidence type="ECO:0000313" key="4">
    <source>
        <dbReference type="Proteomes" id="UP000041254"/>
    </source>
</evidence>
<accession>A0A0G4H6A2</accession>
<proteinExistence type="predicted"/>
<keyword evidence="2" id="KW-0812">Transmembrane</keyword>
<evidence type="ECO:0000256" key="2">
    <source>
        <dbReference type="SAM" id="Phobius"/>
    </source>
</evidence>